<feature type="chain" id="PRO_5014869535" description="Secreted peptide" evidence="2">
    <location>
        <begin position="20"/>
        <end position="97"/>
    </location>
</feature>
<evidence type="ECO:0000256" key="1">
    <source>
        <dbReference type="SAM" id="MobiDB-lite"/>
    </source>
</evidence>
<dbReference type="AlphaFoldDB" id="A0A2M3ZLB2"/>
<evidence type="ECO:0000313" key="3">
    <source>
        <dbReference type="EMBL" id="MBW29321.1"/>
    </source>
</evidence>
<feature type="compositionally biased region" description="Basic and acidic residues" evidence="1">
    <location>
        <begin position="57"/>
        <end position="69"/>
    </location>
</feature>
<sequence length="97" mass="10845">MRVYVCVFVCVCVLGSSLPEETQSTAAKHLIIKRFHNALSHPVAAIQPASQLANSIDLEREEERRKAHEQPPPSIKQPCRRKTKTMVPAGTVQRCPK</sequence>
<evidence type="ECO:0008006" key="4">
    <source>
        <dbReference type="Google" id="ProtNLM"/>
    </source>
</evidence>
<feature type="region of interest" description="Disordered" evidence="1">
    <location>
        <begin position="54"/>
        <end position="97"/>
    </location>
</feature>
<reference evidence="3" key="1">
    <citation type="submission" date="2018-01" db="EMBL/GenBank/DDBJ databases">
        <title>An insight into the sialome of Amazonian anophelines.</title>
        <authorList>
            <person name="Ribeiro J.M."/>
            <person name="Scarpassa V."/>
            <person name="Calvo E."/>
        </authorList>
    </citation>
    <scope>NUCLEOTIDE SEQUENCE</scope>
    <source>
        <tissue evidence="3">Salivary glands</tissue>
    </source>
</reference>
<name>A0A2M3ZLB2_9DIPT</name>
<feature type="signal peptide" evidence="2">
    <location>
        <begin position="1"/>
        <end position="19"/>
    </location>
</feature>
<proteinExistence type="predicted"/>
<evidence type="ECO:0000256" key="2">
    <source>
        <dbReference type="SAM" id="SignalP"/>
    </source>
</evidence>
<protein>
    <recommendedName>
        <fullName evidence="4">Secreted peptide</fullName>
    </recommendedName>
</protein>
<accession>A0A2M3ZLB2</accession>
<organism evidence="3">
    <name type="scientific">Anopheles braziliensis</name>
    <dbReference type="NCBI Taxonomy" id="58242"/>
    <lineage>
        <taxon>Eukaryota</taxon>
        <taxon>Metazoa</taxon>
        <taxon>Ecdysozoa</taxon>
        <taxon>Arthropoda</taxon>
        <taxon>Hexapoda</taxon>
        <taxon>Insecta</taxon>
        <taxon>Pterygota</taxon>
        <taxon>Neoptera</taxon>
        <taxon>Endopterygota</taxon>
        <taxon>Diptera</taxon>
        <taxon>Nematocera</taxon>
        <taxon>Culicoidea</taxon>
        <taxon>Culicidae</taxon>
        <taxon>Anophelinae</taxon>
        <taxon>Anopheles</taxon>
    </lineage>
</organism>
<keyword evidence="2" id="KW-0732">Signal</keyword>
<dbReference type="EMBL" id="GGFM01008570">
    <property type="protein sequence ID" value="MBW29321.1"/>
    <property type="molecule type" value="Transcribed_RNA"/>
</dbReference>